<sequence length="253" mass="29187">MSSSCNTSMECVIAPIVKLNKLVTIQVSEDDNAKDYENQLNEMKEILNSHELQIDEFENRIKCCQHPMNMDYCKTSVFVTGCLTMLSNVKTHLMAVKDDPTPVLSVSQEQEIVLLVHFIVNTGLVRHFDFQVTVSTPCAEERPQCRYEDLNFCTRQIISLCENDLLRRLILPKFLLQLIGALLMLSYSPECRMQIEKDQRMFFLSKLTVLITKWSKLHDVAYNLLVLQGSRKRSSPPWLQKHCGNILSKCLLR</sequence>
<dbReference type="PANTHER" id="PTHR20959">
    <property type="entry name" value="TRANSPORT AND GOLGI ORGANIZATION PROTEIN 6 FAMILY MEMBER"/>
    <property type="match status" value="1"/>
</dbReference>
<reference evidence="3" key="3">
    <citation type="submission" date="2025-09" db="UniProtKB">
        <authorList>
            <consortium name="Ensembl"/>
        </authorList>
    </citation>
    <scope>IDENTIFICATION</scope>
</reference>
<dbReference type="HOGENOM" id="CLU_1100565_0_0_1"/>
<evidence type="ECO:0000313" key="3">
    <source>
        <dbReference type="Ensembl" id="ENSCINP00000033803.1"/>
    </source>
</evidence>
<dbReference type="PANTHER" id="PTHR20959:SF1">
    <property type="entry name" value="TRANSPORT AND GOLGI ORGANIZATION PROTEIN 6 HOMOLOG"/>
    <property type="match status" value="1"/>
</dbReference>
<evidence type="ECO:0000259" key="2">
    <source>
        <dbReference type="Pfam" id="PF25267"/>
    </source>
</evidence>
<protein>
    <recommendedName>
        <fullName evidence="2">TANGO6 N-terminal domain-containing protein</fullName>
    </recommendedName>
</protein>
<name>H2XVW9_CIOIN</name>
<keyword evidence="1" id="KW-0175">Coiled coil</keyword>
<reference evidence="3" key="2">
    <citation type="submission" date="2025-08" db="UniProtKB">
        <authorList>
            <consortium name="Ensembl"/>
        </authorList>
    </citation>
    <scope>IDENTIFICATION</scope>
</reference>
<accession>H2XVW9</accession>
<reference evidence="4" key="1">
    <citation type="journal article" date="2002" name="Science">
        <title>The draft genome of Ciona intestinalis: insights into chordate and vertebrate origins.</title>
        <authorList>
            <person name="Dehal P."/>
            <person name="Satou Y."/>
            <person name="Campbell R.K."/>
            <person name="Chapman J."/>
            <person name="Degnan B."/>
            <person name="De Tomaso A."/>
            <person name="Davidson B."/>
            <person name="Di Gregorio A."/>
            <person name="Gelpke M."/>
            <person name="Goodstein D.M."/>
            <person name="Harafuji N."/>
            <person name="Hastings K.E."/>
            <person name="Ho I."/>
            <person name="Hotta K."/>
            <person name="Huang W."/>
            <person name="Kawashima T."/>
            <person name="Lemaire P."/>
            <person name="Martinez D."/>
            <person name="Meinertzhagen I.A."/>
            <person name="Necula S."/>
            <person name="Nonaka M."/>
            <person name="Putnam N."/>
            <person name="Rash S."/>
            <person name="Saiga H."/>
            <person name="Satake M."/>
            <person name="Terry A."/>
            <person name="Yamada L."/>
            <person name="Wang H.G."/>
            <person name="Awazu S."/>
            <person name="Azumi K."/>
            <person name="Boore J."/>
            <person name="Branno M."/>
            <person name="Chin-Bow S."/>
            <person name="DeSantis R."/>
            <person name="Doyle S."/>
            <person name="Francino P."/>
            <person name="Keys D.N."/>
            <person name="Haga S."/>
            <person name="Hayashi H."/>
            <person name="Hino K."/>
            <person name="Imai K.S."/>
            <person name="Inaba K."/>
            <person name="Kano S."/>
            <person name="Kobayashi K."/>
            <person name="Kobayashi M."/>
            <person name="Lee B.I."/>
            <person name="Makabe K.W."/>
            <person name="Manohar C."/>
            <person name="Matassi G."/>
            <person name="Medina M."/>
            <person name="Mochizuki Y."/>
            <person name="Mount S."/>
            <person name="Morishita T."/>
            <person name="Miura S."/>
            <person name="Nakayama A."/>
            <person name="Nishizaka S."/>
            <person name="Nomoto H."/>
            <person name="Ohta F."/>
            <person name="Oishi K."/>
            <person name="Rigoutsos I."/>
            <person name="Sano M."/>
            <person name="Sasaki A."/>
            <person name="Sasakura Y."/>
            <person name="Shoguchi E."/>
            <person name="Shin-i T."/>
            <person name="Spagnuolo A."/>
            <person name="Stainier D."/>
            <person name="Suzuki M.M."/>
            <person name="Tassy O."/>
            <person name="Takatori N."/>
            <person name="Tokuoka M."/>
            <person name="Yagi K."/>
            <person name="Yoshizaki F."/>
            <person name="Wada S."/>
            <person name="Zhang C."/>
            <person name="Hyatt P.D."/>
            <person name="Larimer F."/>
            <person name="Detter C."/>
            <person name="Doggett N."/>
            <person name="Glavina T."/>
            <person name="Hawkins T."/>
            <person name="Richardson P."/>
            <person name="Lucas S."/>
            <person name="Kohara Y."/>
            <person name="Levine M."/>
            <person name="Satoh N."/>
            <person name="Rokhsar D.S."/>
        </authorList>
    </citation>
    <scope>NUCLEOTIDE SEQUENCE [LARGE SCALE GENOMIC DNA]</scope>
</reference>
<dbReference type="InterPro" id="IPR039600">
    <property type="entry name" value="TANGO6/Rtp1"/>
</dbReference>
<keyword evidence="4" id="KW-1185">Reference proteome</keyword>
<dbReference type="Pfam" id="PF25267">
    <property type="entry name" value="TANGO6_N"/>
    <property type="match status" value="1"/>
</dbReference>
<feature type="coiled-coil region" evidence="1">
    <location>
        <begin position="33"/>
        <end position="60"/>
    </location>
</feature>
<organism evidence="3 4">
    <name type="scientific">Ciona intestinalis</name>
    <name type="common">Transparent sea squirt</name>
    <name type="synonym">Ascidia intestinalis</name>
    <dbReference type="NCBI Taxonomy" id="7719"/>
    <lineage>
        <taxon>Eukaryota</taxon>
        <taxon>Metazoa</taxon>
        <taxon>Chordata</taxon>
        <taxon>Tunicata</taxon>
        <taxon>Ascidiacea</taxon>
        <taxon>Phlebobranchia</taxon>
        <taxon>Cionidae</taxon>
        <taxon>Ciona</taxon>
    </lineage>
</organism>
<evidence type="ECO:0000256" key="1">
    <source>
        <dbReference type="SAM" id="Coils"/>
    </source>
</evidence>
<dbReference type="Proteomes" id="UP000008144">
    <property type="component" value="Unassembled WGS sequence"/>
</dbReference>
<proteinExistence type="predicted"/>
<feature type="domain" description="TANGO6 N-terminal" evidence="2">
    <location>
        <begin position="102"/>
        <end position="250"/>
    </location>
</feature>
<dbReference type="AlphaFoldDB" id="H2XVW9"/>
<dbReference type="InterPro" id="IPR057347">
    <property type="entry name" value="TANGO6_N"/>
</dbReference>
<dbReference type="Ensembl" id="ENSCINT00000036927.1">
    <property type="protein sequence ID" value="ENSCINP00000033803.1"/>
    <property type="gene ID" value="ENSCING00000023674.1"/>
</dbReference>
<dbReference type="InParanoid" id="H2XVW9"/>
<evidence type="ECO:0000313" key="4">
    <source>
        <dbReference type="Proteomes" id="UP000008144"/>
    </source>
</evidence>